<evidence type="ECO:0000313" key="2">
    <source>
        <dbReference type="Proteomes" id="UP000008177"/>
    </source>
</evidence>
<protein>
    <submittedName>
        <fullName evidence="1">Uncharacterized protein</fullName>
    </submittedName>
</protein>
<dbReference type="InParanoid" id="G2XP03"/>
<dbReference type="EMBL" id="FQ790246">
    <property type="protein sequence ID" value="CCD42609.1"/>
    <property type="molecule type" value="Genomic_DNA"/>
</dbReference>
<organism evidence="1 2">
    <name type="scientific">Botryotinia fuckeliana (strain T4)</name>
    <name type="common">Noble rot fungus</name>
    <name type="synonym">Botrytis cinerea</name>
    <dbReference type="NCBI Taxonomy" id="999810"/>
    <lineage>
        <taxon>Eukaryota</taxon>
        <taxon>Fungi</taxon>
        <taxon>Dikarya</taxon>
        <taxon>Ascomycota</taxon>
        <taxon>Pezizomycotina</taxon>
        <taxon>Leotiomycetes</taxon>
        <taxon>Helotiales</taxon>
        <taxon>Sclerotiniaceae</taxon>
        <taxon>Botrytis</taxon>
    </lineage>
</organism>
<evidence type="ECO:0000313" key="1">
    <source>
        <dbReference type="EMBL" id="CCD42609.1"/>
    </source>
</evidence>
<accession>G2XP03</accession>
<gene>
    <name evidence="1" type="ORF">BofuT4_uP076920.1</name>
</gene>
<dbReference type="AlphaFoldDB" id="G2XP03"/>
<reference evidence="2" key="1">
    <citation type="journal article" date="2011" name="PLoS Genet.">
        <title>Genomic analysis of the necrotrophic fungal pathogens Sclerotinia sclerotiorum and Botrytis cinerea.</title>
        <authorList>
            <person name="Amselem J."/>
            <person name="Cuomo C.A."/>
            <person name="van Kan J.A."/>
            <person name="Viaud M."/>
            <person name="Benito E.P."/>
            <person name="Couloux A."/>
            <person name="Coutinho P.M."/>
            <person name="de Vries R.P."/>
            <person name="Dyer P.S."/>
            <person name="Fillinger S."/>
            <person name="Fournier E."/>
            <person name="Gout L."/>
            <person name="Hahn M."/>
            <person name="Kohn L."/>
            <person name="Lapalu N."/>
            <person name="Plummer K.M."/>
            <person name="Pradier J.M."/>
            <person name="Quevillon E."/>
            <person name="Sharon A."/>
            <person name="Simon A."/>
            <person name="ten Have A."/>
            <person name="Tudzynski B."/>
            <person name="Tudzynski P."/>
            <person name="Wincker P."/>
            <person name="Andrew M."/>
            <person name="Anthouard V."/>
            <person name="Beever R.E."/>
            <person name="Beffa R."/>
            <person name="Benoit I."/>
            <person name="Bouzid O."/>
            <person name="Brault B."/>
            <person name="Chen Z."/>
            <person name="Choquer M."/>
            <person name="Collemare J."/>
            <person name="Cotton P."/>
            <person name="Danchin E.G."/>
            <person name="Da Silva C."/>
            <person name="Gautier A."/>
            <person name="Giraud C."/>
            <person name="Giraud T."/>
            <person name="Gonzalez C."/>
            <person name="Grossetete S."/>
            <person name="Guldener U."/>
            <person name="Henrissat B."/>
            <person name="Howlett B.J."/>
            <person name="Kodira C."/>
            <person name="Kretschmer M."/>
            <person name="Lappartient A."/>
            <person name="Leroch M."/>
            <person name="Levis C."/>
            <person name="Mauceli E."/>
            <person name="Neuveglise C."/>
            <person name="Oeser B."/>
            <person name="Pearson M."/>
            <person name="Poulain J."/>
            <person name="Poussereau N."/>
            <person name="Quesneville H."/>
            <person name="Rascle C."/>
            <person name="Schumacher J."/>
            <person name="Segurens B."/>
            <person name="Sexton A."/>
            <person name="Silva E."/>
            <person name="Sirven C."/>
            <person name="Soanes D.M."/>
            <person name="Talbot N.J."/>
            <person name="Templeton M."/>
            <person name="Yandava C."/>
            <person name="Yarden O."/>
            <person name="Zeng Q."/>
            <person name="Rollins J.A."/>
            <person name="Lebrun M.H."/>
            <person name="Dickman M."/>
        </authorList>
    </citation>
    <scope>NUCLEOTIDE SEQUENCE [LARGE SCALE GENOMIC DNA]</scope>
    <source>
        <strain evidence="2">T4</strain>
    </source>
</reference>
<dbReference type="HOGENOM" id="CLU_3013894_0_0_1"/>
<name>G2XP03_BOTF4</name>
<dbReference type="Proteomes" id="UP000008177">
    <property type="component" value="Unplaced contigs"/>
</dbReference>
<proteinExistence type="predicted"/>
<sequence length="56" mass="6451">MVWIELEGGIERLEAEVEVEVGVEVEWEGCICTGRYEYTSQPSIKKEQIASKRHIL</sequence>